<keyword evidence="16" id="KW-1185">Reference proteome</keyword>
<evidence type="ECO:0000313" key="15">
    <source>
        <dbReference type="EMBL" id="QJQ31673.1"/>
    </source>
</evidence>
<comment type="similarity">
    <text evidence="12">Belongs to the cytochrome b561 family.</text>
</comment>
<dbReference type="Gene3D" id="1.20.950.20">
    <property type="entry name" value="Transmembrane di-heme cytochromes, Chain C"/>
    <property type="match status" value="2"/>
</dbReference>
<dbReference type="InterPro" id="IPR052168">
    <property type="entry name" value="Cytochrome_b561_oxidase"/>
</dbReference>
<feature type="transmembrane region" description="Helical" evidence="13">
    <location>
        <begin position="42"/>
        <end position="59"/>
    </location>
</feature>
<dbReference type="GO" id="GO:0046872">
    <property type="term" value="F:metal ion binding"/>
    <property type="evidence" value="ECO:0007669"/>
    <property type="project" value="UniProtKB-KW"/>
</dbReference>
<evidence type="ECO:0000259" key="14">
    <source>
        <dbReference type="Pfam" id="PF01292"/>
    </source>
</evidence>
<evidence type="ECO:0000256" key="1">
    <source>
        <dbReference type="ARBA" id="ARBA00001970"/>
    </source>
</evidence>
<reference evidence="15 16" key="1">
    <citation type="submission" date="2020-01" db="EMBL/GenBank/DDBJ databases">
        <title>Sphingomonas sp. strain CSW-10.</title>
        <authorList>
            <person name="Chen W.-M."/>
        </authorList>
    </citation>
    <scope>NUCLEOTIDE SEQUENCE [LARGE SCALE GENOMIC DNA]</scope>
    <source>
        <strain evidence="15 16">CSW-10</strain>
    </source>
</reference>
<comment type="cofactor">
    <cofactor evidence="1">
        <name>heme b</name>
        <dbReference type="ChEBI" id="CHEBI:60344"/>
    </cofactor>
</comment>
<dbReference type="GO" id="GO:0009055">
    <property type="term" value="F:electron transfer activity"/>
    <property type="evidence" value="ECO:0007669"/>
    <property type="project" value="InterPro"/>
</dbReference>
<organism evidence="15 16">
    <name type="scientific">Sphingomonas lacunae</name>
    <dbReference type="NCBI Taxonomy" id="2698828"/>
    <lineage>
        <taxon>Bacteria</taxon>
        <taxon>Pseudomonadati</taxon>
        <taxon>Pseudomonadota</taxon>
        <taxon>Alphaproteobacteria</taxon>
        <taxon>Sphingomonadales</taxon>
        <taxon>Sphingomonadaceae</taxon>
        <taxon>Sphingomonas</taxon>
    </lineage>
</organism>
<evidence type="ECO:0000256" key="6">
    <source>
        <dbReference type="ARBA" id="ARBA00022692"/>
    </source>
</evidence>
<keyword evidence="11 13" id="KW-0472">Membrane</keyword>
<evidence type="ECO:0000256" key="12">
    <source>
        <dbReference type="ARBA" id="ARBA00037975"/>
    </source>
</evidence>
<accession>A0A6M4ARM3</accession>
<dbReference type="InterPro" id="IPR016174">
    <property type="entry name" value="Di-haem_cyt_TM"/>
</dbReference>
<dbReference type="KEGG" id="slan:GV829_03805"/>
<evidence type="ECO:0000256" key="11">
    <source>
        <dbReference type="ARBA" id="ARBA00023136"/>
    </source>
</evidence>
<keyword evidence="9 13" id="KW-1133">Transmembrane helix</keyword>
<keyword evidence="7" id="KW-0479">Metal-binding</keyword>
<keyword evidence="8" id="KW-0249">Electron transport</keyword>
<dbReference type="GO" id="GO:0022904">
    <property type="term" value="P:respiratory electron transport chain"/>
    <property type="evidence" value="ECO:0007669"/>
    <property type="project" value="InterPro"/>
</dbReference>
<evidence type="ECO:0000256" key="13">
    <source>
        <dbReference type="SAM" id="Phobius"/>
    </source>
</evidence>
<keyword evidence="3" id="KW-0813">Transport</keyword>
<evidence type="ECO:0000256" key="3">
    <source>
        <dbReference type="ARBA" id="ARBA00022448"/>
    </source>
</evidence>
<keyword evidence="4" id="KW-1003">Cell membrane</keyword>
<feature type="transmembrane region" description="Helical" evidence="13">
    <location>
        <begin position="138"/>
        <end position="159"/>
    </location>
</feature>
<dbReference type="AlphaFoldDB" id="A0A6M4ARM3"/>
<evidence type="ECO:0000256" key="9">
    <source>
        <dbReference type="ARBA" id="ARBA00022989"/>
    </source>
</evidence>
<sequence>MESGQYSRVARWLHWGMALLIIGNLAGGLLHDIAPQQIMPLHKANGILLLALAIVRIGWRLTHKGPDWPDSLSAGARRLSSLTHAMLYGLMVLIPLSGWIMSSASDRPISFFGLFDVPKFAVTKEDLIAGISHEGHEILAFMMIALLVLHIAAALRHHFILKDGIMARMLG</sequence>
<feature type="transmembrane region" description="Helical" evidence="13">
    <location>
        <begin position="79"/>
        <end position="101"/>
    </location>
</feature>
<dbReference type="InterPro" id="IPR011577">
    <property type="entry name" value="Cyt_b561_bac/Ni-Hgenase"/>
</dbReference>
<protein>
    <submittedName>
        <fullName evidence="15">Cytochrome b</fullName>
    </submittedName>
</protein>
<dbReference type="PANTHER" id="PTHR30529:SF1">
    <property type="entry name" value="CYTOCHROME B561 HOMOLOG 2"/>
    <property type="match status" value="1"/>
</dbReference>
<evidence type="ECO:0000256" key="10">
    <source>
        <dbReference type="ARBA" id="ARBA00023004"/>
    </source>
</evidence>
<dbReference type="GO" id="GO:0005886">
    <property type="term" value="C:plasma membrane"/>
    <property type="evidence" value="ECO:0007669"/>
    <property type="project" value="UniProtKB-SubCell"/>
</dbReference>
<dbReference type="Proteomes" id="UP000503018">
    <property type="component" value="Chromosome"/>
</dbReference>
<evidence type="ECO:0000256" key="8">
    <source>
        <dbReference type="ARBA" id="ARBA00022982"/>
    </source>
</evidence>
<keyword evidence="10" id="KW-0408">Iron</keyword>
<evidence type="ECO:0000256" key="2">
    <source>
        <dbReference type="ARBA" id="ARBA00004651"/>
    </source>
</evidence>
<dbReference type="EMBL" id="CP053015">
    <property type="protein sequence ID" value="QJQ31673.1"/>
    <property type="molecule type" value="Genomic_DNA"/>
</dbReference>
<gene>
    <name evidence="15" type="ORF">GV829_03805</name>
</gene>
<keyword evidence="5" id="KW-0349">Heme</keyword>
<dbReference type="GO" id="GO:0020037">
    <property type="term" value="F:heme binding"/>
    <property type="evidence" value="ECO:0007669"/>
    <property type="project" value="TreeGrafter"/>
</dbReference>
<keyword evidence="6 13" id="KW-0812">Transmembrane</keyword>
<dbReference type="RefSeq" id="WP_169943959.1">
    <property type="nucleotide sequence ID" value="NZ_CP053015.1"/>
</dbReference>
<evidence type="ECO:0000256" key="5">
    <source>
        <dbReference type="ARBA" id="ARBA00022617"/>
    </source>
</evidence>
<dbReference type="Pfam" id="PF01292">
    <property type="entry name" value="Ni_hydr_CYTB"/>
    <property type="match status" value="1"/>
</dbReference>
<evidence type="ECO:0000313" key="16">
    <source>
        <dbReference type="Proteomes" id="UP000503018"/>
    </source>
</evidence>
<feature type="transmembrane region" description="Helical" evidence="13">
    <location>
        <begin position="12"/>
        <end position="30"/>
    </location>
</feature>
<name>A0A6M4ARM3_9SPHN</name>
<evidence type="ECO:0000256" key="7">
    <source>
        <dbReference type="ARBA" id="ARBA00022723"/>
    </source>
</evidence>
<feature type="domain" description="Cytochrome b561 bacterial/Ni-hydrogenase" evidence="14">
    <location>
        <begin position="6"/>
        <end position="171"/>
    </location>
</feature>
<comment type="subcellular location">
    <subcellularLocation>
        <location evidence="2">Cell membrane</location>
        <topology evidence="2">Multi-pass membrane protein</topology>
    </subcellularLocation>
</comment>
<proteinExistence type="inferred from homology"/>
<evidence type="ECO:0000256" key="4">
    <source>
        <dbReference type="ARBA" id="ARBA00022475"/>
    </source>
</evidence>
<dbReference type="PANTHER" id="PTHR30529">
    <property type="entry name" value="CYTOCHROME B561"/>
    <property type="match status" value="1"/>
</dbReference>
<dbReference type="SUPFAM" id="SSF81342">
    <property type="entry name" value="Transmembrane di-heme cytochromes"/>
    <property type="match status" value="1"/>
</dbReference>